<dbReference type="PANTHER" id="PTHR24006">
    <property type="entry name" value="UBIQUITIN CARBOXYL-TERMINAL HYDROLASE"/>
    <property type="match status" value="1"/>
</dbReference>
<dbReference type="PANTHER" id="PTHR24006:SF827">
    <property type="entry name" value="UBIQUITIN CARBOXYL-TERMINAL HYDROLASE 34"/>
    <property type="match status" value="1"/>
</dbReference>
<dbReference type="SUPFAM" id="SSF54001">
    <property type="entry name" value="Cysteine proteinases"/>
    <property type="match status" value="1"/>
</dbReference>
<dbReference type="Gene3D" id="3.90.70.10">
    <property type="entry name" value="Cysteine proteinases"/>
    <property type="match status" value="1"/>
</dbReference>
<dbReference type="InterPro" id="IPR001394">
    <property type="entry name" value="Peptidase_C19_UCH"/>
</dbReference>
<dbReference type="InterPro" id="IPR038765">
    <property type="entry name" value="Papain-like_cys_pep_sf"/>
</dbReference>
<dbReference type="InterPro" id="IPR050164">
    <property type="entry name" value="Peptidase_C19"/>
</dbReference>
<dbReference type="InterPro" id="IPR018200">
    <property type="entry name" value="USP_CS"/>
</dbReference>
<dbReference type="SUPFAM" id="SSF48371">
    <property type="entry name" value="ARM repeat"/>
    <property type="match status" value="1"/>
</dbReference>
<dbReference type="EMBL" id="JAPFFF010000029">
    <property type="protein sequence ID" value="KAK8846262.1"/>
    <property type="molecule type" value="Genomic_DNA"/>
</dbReference>
<dbReference type="InterPro" id="IPR016024">
    <property type="entry name" value="ARM-type_fold"/>
</dbReference>
<evidence type="ECO:0000313" key="2">
    <source>
        <dbReference type="EMBL" id="KAK8846262.1"/>
    </source>
</evidence>
<accession>A0ABR2HFN5</accession>
<feature type="domain" description="USP" evidence="1">
    <location>
        <begin position="1124"/>
        <end position="1419"/>
    </location>
</feature>
<keyword evidence="2" id="KW-0378">Hydrolase</keyword>
<dbReference type="PROSITE" id="PS00972">
    <property type="entry name" value="USP_1"/>
    <property type="match status" value="1"/>
</dbReference>
<proteinExistence type="predicted"/>
<dbReference type="Proteomes" id="UP001470230">
    <property type="component" value="Unassembled WGS sequence"/>
</dbReference>
<name>A0ABR2HFN5_9EUKA</name>
<organism evidence="2 3">
    <name type="scientific">Tritrichomonas musculus</name>
    <dbReference type="NCBI Taxonomy" id="1915356"/>
    <lineage>
        <taxon>Eukaryota</taxon>
        <taxon>Metamonada</taxon>
        <taxon>Parabasalia</taxon>
        <taxon>Tritrichomonadida</taxon>
        <taxon>Tritrichomonadidae</taxon>
        <taxon>Tritrichomonas</taxon>
    </lineage>
</organism>
<dbReference type="PROSITE" id="PS50235">
    <property type="entry name" value="USP_3"/>
    <property type="match status" value="1"/>
</dbReference>
<sequence>MDVFFENIKNPDQQVQGQTIKDISELLNNYINTDQIFSYTTEDQINTFFKTDLYRFTNLLVNVFPKDFNDLIYKDDINILLSAFSTILSKNVFSICLPFTTIIIGLKKLDNFEDTFLRDILTIDLVMDLTEFFNNEPSIELLDFILLIPSCVDSEESLIDKKILIAQISEATSSLFNEVNFNKIDTNIITRVLTNIIDIINDSDNQESDMEDIDDSFIICIFNTIIKILQCDSFEKQKFVISCLEKILVDNSVLFFKWALKDNPYIVLNNIEGIDQIVLEISHLIQKIAGCQIIEIDQETLEKLLLRIENADLSQKKTFTNNFGVVASNADEEIVLAVIKNYINGHKLTPDLCSFLESCAVRTLNVQPTVSRYIINFLEEKVPDFFNVNNSNIVSVLENVYGASADDRNRMLTSCLSHFAKPEEKVPKYVYILMFAILKNLNTNEASNLLNYMINYDDKDEPLFDQLLAQIVLSCQIPLEKNQAIYLLKTMTESEQKLDVLFEIMKKRGTNIIGLSSWINEIKSIISTKPIKIALKFTDKVLPNFYYLPYQSYTYFFIDVLQSLFKKYMFEDNDQIRKDIFESYYTHLIMVNSYVRFQLIDDFFPYFYTFFQDNFDYDILTRGVDFIRQTIIRSEYYINPSYFKIERHRPIKQEKGGFDLPLLHIMENLIIHVYPTTKVRDLLFTIGLYHQYLNLFEVSLKKLNDVSTLDNETTLAENDISQTTELEIHNNTPVILMATQPIVFSVNIMNTMYTQLDQVYKFLFDQKESEIDSDVKFNLFLKSIWKLIKILPTLPIYKSQLKSVDFLFNTLFKADNRYKQLYFMQEVANQAKTNTSYLNFLYKTKLLENISNLLFDKNTNEKVRIEALKILICYSSNCNNFDYIDSESMNRFIPVLIDYFISTKKIETQKLILKMLNLIFNSNIDNGFREVFAQSLIENDQFFKICIFTKESLISQSLKLFSVLAKYSSSVLFNKFASYFDEATNKDNTSIMAEDYFSLFGEVLLSAESDCEKEIDQIFEKCVSILHDFDYKWYDKIADLVSIFIKDKNKELIDDSIIELISYVFDSYDSVSHPSIFSILSLVFQSADANLHFYSSIVQDYIEKFKTDRWNYSPSIHKKFSQYCGLRNLGSTCYMNSILQLLKNNNDFFNRVFSIKEPTPIVVQIRELFANLECSVRNYVNTEPFANHWKEHEYKPFDPRIQEDAAEFLHIFLDKLPDEIKEPFSGNLINSLNGISVDFHHDIQERFYTLEIPILRDFFESMQSIIKPQMFTGNNQYMSDEKGKIDVQRTTKIVQFPRTLVVQLKRFDFNIKEGKRTKINSEFIFPMSFNTKECFPNIDESQSFNYILTGVITHSGTADGGHYNAIMRKFDMENIDNDDEWICFNDSEVNRMTKEQFWSASKGDSNSQVAAYLLFYEWNDSTFREQLSEDKKLKIEIDLQQKISNENQEMHQIRSLFTDPMARFILSISDPCILIKYYTHVMCHSDFSNLINLFTNSINKQSDLNANLVAETFNEEYLELFDSLVNATNEIVTSVIDSLCYLYRVSQPSFDVNKMSNISSNLVSYMKNYVSSWRVYERFGKIAECLASNYPNLAIQYNYFNSIIELMSDFYNVTTGSVALENINLSYFINCLSILYDSMKTSEKNKELDQLIDVHGQKILLYQPTFQIFLNKYQGKDIDNTSMHVPSSSSPAHQQQQSSFINEHITMQKVVDLFYQTTSNRDFIKLIPLMAKVGASNDIFEVILQRDQYIFNQKIHNVSLSCVWAIFFCDITIDSVKLTFKRISKLLSLELKKVLYYDHYFSSKKEKSNQLGSEIQEGLSLMINTFGFGNQIVIYFEYLFRLYFHLSELNTIKKEHTTWTISMFDYYFSNGMLVYALDIVHVVFRNATLDAKIYFLDLKMDIYVNYVLSDKTFNFFFDFVASFYTVFGDALIARPNLFSLLIQPGNCLDSFLYVVNNVTNTGERQNKDKFFSALEKIIPKYLESSEKNAPQMVLSFYPQMIDFVFNNAKLFSCVDKLADYMDDDCVSLFIEKLFENASKIVNKSRVHTTLNIMTKIALKISILKNMEKLLNIAPNYLCFFNAKEDQIETVIKFGRILSEKCSLIGNVLFDQIMNTFSVYEKIKLTKWNLFYAALSFSKDPNRAVVIANLIIEESSKNDNLFDINGVIDCIYELDGIEGNEKLKLINVLSEDNEKLERIGESCINMMKKDCRTLYLMMNLAVLMNIVEVKPLIVKSLVEKHKEFFMNNWPEDVEKYRHKFLNL</sequence>
<gene>
    <name evidence="2" type="ORF">M9Y10_020268</name>
</gene>
<dbReference type="Pfam" id="PF00443">
    <property type="entry name" value="UCH"/>
    <property type="match status" value="1"/>
</dbReference>
<evidence type="ECO:0000313" key="3">
    <source>
        <dbReference type="Proteomes" id="UP001470230"/>
    </source>
</evidence>
<dbReference type="GO" id="GO:0016787">
    <property type="term" value="F:hydrolase activity"/>
    <property type="evidence" value="ECO:0007669"/>
    <property type="project" value="UniProtKB-KW"/>
</dbReference>
<reference evidence="2 3" key="1">
    <citation type="submission" date="2024-04" db="EMBL/GenBank/DDBJ databases">
        <title>Tritrichomonas musculus Genome.</title>
        <authorList>
            <person name="Alves-Ferreira E."/>
            <person name="Grigg M."/>
            <person name="Lorenzi H."/>
            <person name="Galac M."/>
        </authorList>
    </citation>
    <scope>NUCLEOTIDE SEQUENCE [LARGE SCALE GENOMIC DNA]</scope>
    <source>
        <strain evidence="2 3">EAF2021</strain>
    </source>
</reference>
<evidence type="ECO:0000259" key="1">
    <source>
        <dbReference type="PROSITE" id="PS50235"/>
    </source>
</evidence>
<keyword evidence="3" id="KW-1185">Reference proteome</keyword>
<comment type="caution">
    <text evidence="2">The sequence shown here is derived from an EMBL/GenBank/DDBJ whole genome shotgun (WGS) entry which is preliminary data.</text>
</comment>
<protein>
    <submittedName>
        <fullName evidence="2">Ubiquitin carboxyl-terminal hydrolase 34</fullName>
    </submittedName>
</protein>
<dbReference type="InterPro" id="IPR028889">
    <property type="entry name" value="USP"/>
</dbReference>
<dbReference type="PROSITE" id="PS00973">
    <property type="entry name" value="USP_2"/>
    <property type="match status" value="1"/>
</dbReference>